<dbReference type="EMBL" id="QKYT01001049">
    <property type="protein sequence ID" value="RIA80092.1"/>
    <property type="molecule type" value="Genomic_DNA"/>
</dbReference>
<evidence type="ECO:0000259" key="2">
    <source>
        <dbReference type="Pfam" id="PF04059"/>
    </source>
</evidence>
<evidence type="ECO:0000313" key="3">
    <source>
        <dbReference type="EMBL" id="RIA80092.1"/>
    </source>
</evidence>
<dbReference type="InterPro" id="IPR007201">
    <property type="entry name" value="Mei2-like_Rrm_C"/>
</dbReference>
<proteinExistence type="predicted"/>
<gene>
    <name evidence="3" type="ORF">C1645_701822</name>
</gene>
<dbReference type="InterPro" id="IPR035979">
    <property type="entry name" value="RBD_domain_sf"/>
</dbReference>
<evidence type="ECO:0000313" key="4">
    <source>
        <dbReference type="Proteomes" id="UP000265703"/>
    </source>
</evidence>
<dbReference type="OrthoDB" id="417481at2759"/>
<organism evidence="3 4">
    <name type="scientific">Glomus cerebriforme</name>
    <dbReference type="NCBI Taxonomy" id="658196"/>
    <lineage>
        <taxon>Eukaryota</taxon>
        <taxon>Fungi</taxon>
        <taxon>Fungi incertae sedis</taxon>
        <taxon>Mucoromycota</taxon>
        <taxon>Glomeromycotina</taxon>
        <taxon>Glomeromycetes</taxon>
        <taxon>Glomerales</taxon>
        <taxon>Glomeraceae</taxon>
        <taxon>Glomus</taxon>
    </lineage>
</organism>
<evidence type="ECO:0000256" key="1">
    <source>
        <dbReference type="ARBA" id="ARBA00022884"/>
    </source>
</evidence>
<dbReference type="AlphaFoldDB" id="A0A397S3M8"/>
<dbReference type="SUPFAM" id="SSF54928">
    <property type="entry name" value="RNA-binding domain, RBD"/>
    <property type="match status" value="1"/>
</dbReference>
<keyword evidence="4" id="KW-1185">Reference proteome</keyword>
<name>A0A397S3M8_9GLOM</name>
<comment type="caution">
    <text evidence="3">The sequence shown here is derived from an EMBL/GenBank/DDBJ whole genome shotgun (WGS) entry which is preliminary data.</text>
</comment>
<feature type="non-terminal residue" evidence="3">
    <location>
        <position position="1"/>
    </location>
</feature>
<dbReference type="Proteomes" id="UP000265703">
    <property type="component" value="Unassembled WGS sequence"/>
</dbReference>
<feature type="domain" description="Mei2-like C-terminal RNA recognition motif" evidence="2">
    <location>
        <begin position="3"/>
        <end position="99"/>
    </location>
</feature>
<protein>
    <submittedName>
        <fullName evidence="3">RNA recognition motif 2-domain-containing protein</fullName>
    </submittedName>
</protein>
<reference evidence="3 4" key="1">
    <citation type="submission" date="2018-06" db="EMBL/GenBank/DDBJ databases">
        <title>Comparative genomics reveals the genomic features of Rhizophagus irregularis, R. cerebriforme, R. diaphanum and Gigaspora rosea, and their symbiotic lifestyle signature.</title>
        <authorList>
            <person name="Morin E."/>
            <person name="San Clemente H."/>
            <person name="Chen E.C.H."/>
            <person name="De La Providencia I."/>
            <person name="Hainaut M."/>
            <person name="Kuo A."/>
            <person name="Kohler A."/>
            <person name="Murat C."/>
            <person name="Tang N."/>
            <person name="Roy S."/>
            <person name="Loubradou J."/>
            <person name="Henrissat B."/>
            <person name="Grigoriev I.V."/>
            <person name="Corradi N."/>
            <person name="Roux C."/>
            <person name="Martin F.M."/>
        </authorList>
    </citation>
    <scope>NUCLEOTIDE SEQUENCE [LARGE SCALE GENOMIC DNA]</scope>
    <source>
        <strain evidence="3 4">DAOM 227022</strain>
    </source>
</reference>
<keyword evidence="1" id="KW-0694">RNA-binding</keyword>
<dbReference type="Pfam" id="PF04059">
    <property type="entry name" value="RRM_2"/>
    <property type="match status" value="1"/>
</dbReference>
<accession>A0A397S3M8</accession>
<dbReference type="GO" id="GO:0003723">
    <property type="term" value="F:RNA binding"/>
    <property type="evidence" value="ECO:0007669"/>
    <property type="project" value="UniProtKB-KW"/>
</dbReference>
<sequence length="145" mass="16992">DVRTTFMIRNIPNKYTQEMLLEELNETHKGKFDFFYLRIDFSSKCNVGYAFINFVDISAVLSFAELRVGQKWSYFNSDKICELSYADVQGYPALVEKFRTSSIMRERPEYRPKLFFTSGPMKGMEAPFPSSIIRPKNKDPFHTLI</sequence>
<dbReference type="PANTHER" id="PTHR23189">
    <property type="entry name" value="RNA RECOGNITION MOTIF-CONTAINING"/>
    <property type="match status" value="1"/>
</dbReference>